<dbReference type="RefSeq" id="WP_379876263.1">
    <property type="nucleotide sequence ID" value="NZ_JBHUIP010000009.1"/>
</dbReference>
<comment type="caution">
    <text evidence="1">The sequence shown here is derived from an EMBL/GenBank/DDBJ whole genome shotgun (WGS) entry which is preliminary data.</text>
</comment>
<accession>A0ABW5DT81</accession>
<dbReference type="EMBL" id="JBHUIP010000009">
    <property type="protein sequence ID" value="MFD2263054.1"/>
    <property type="molecule type" value="Genomic_DNA"/>
</dbReference>
<evidence type="ECO:0000313" key="2">
    <source>
        <dbReference type="Proteomes" id="UP001597295"/>
    </source>
</evidence>
<protein>
    <submittedName>
        <fullName evidence="1">Uncharacterized protein</fullName>
    </submittedName>
</protein>
<gene>
    <name evidence="1" type="ORF">ACFSM5_09160</name>
</gene>
<keyword evidence="2" id="KW-1185">Reference proteome</keyword>
<organism evidence="1 2">
    <name type="scientific">Lacibacterium aquatile</name>
    <dbReference type="NCBI Taxonomy" id="1168082"/>
    <lineage>
        <taxon>Bacteria</taxon>
        <taxon>Pseudomonadati</taxon>
        <taxon>Pseudomonadota</taxon>
        <taxon>Alphaproteobacteria</taxon>
        <taxon>Rhodospirillales</taxon>
        <taxon>Rhodospirillaceae</taxon>
    </lineage>
</organism>
<name>A0ABW5DT81_9PROT</name>
<evidence type="ECO:0000313" key="1">
    <source>
        <dbReference type="EMBL" id="MFD2263054.1"/>
    </source>
</evidence>
<sequence length="41" mass="4556">MDHSEGSACCFLDDRGFSSRKHSSCSAFKKTHAQYVSMKAN</sequence>
<proteinExistence type="predicted"/>
<reference evidence="2" key="1">
    <citation type="journal article" date="2019" name="Int. J. Syst. Evol. Microbiol.">
        <title>The Global Catalogue of Microorganisms (GCM) 10K type strain sequencing project: providing services to taxonomists for standard genome sequencing and annotation.</title>
        <authorList>
            <consortium name="The Broad Institute Genomics Platform"/>
            <consortium name="The Broad Institute Genome Sequencing Center for Infectious Disease"/>
            <person name="Wu L."/>
            <person name="Ma J."/>
        </authorList>
    </citation>
    <scope>NUCLEOTIDE SEQUENCE [LARGE SCALE GENOMIC DNA]</scope>
    <source>
        <strain evidence="2">CGMCC 1.19062</strain>
    </source>
</reference>
<dbReference type="Proteomes" id="UP001597295">
    <property type="component" value="Unassembled WGS sequence"/>
</dbReference>